<dbReference type="CDD" id="cd00955">
    <property type="entry name" value="Transaldolase_like"/>
    <property type="match status" value="1"/>
</dbReference>
<accession>A0AAN9J4B4</accession>
<comment type="function">
    <text evidence="1">Transaldolase is important for the balance of metabolites in the pentose-phosphate pathway.</text>
</comment>
<dbReference type="PANTHER" id="PTHR10683:SF33">
    <property type="entry name" value="TRANSALDOLASE"/>
    <property type="match status" value="1"/>
</dbReference>
<keyword evidence="6" id="KW-1185">Reference proteome</keyword>
<dbReference type="InterPro" id="IPR018225">
    <property type="entry name" value="Transaldolase_AS"/>
</dbReference>
<comment type="similarity">
    <text evidence="2">Belongs to the transaldolase family. Type 2 subfamily.</text>
</comment>
<comment type="catalytic activity">
    <reaction evidence="4">
        <text>D-sedoheptulose 7-phosphate + D-glyceraldehyde 3-phosphate = D-erythrose 4-phosphate + beta-D-fructose 6-phosphate</text>
        <dbReference type="Rhea" id="RHEA:17053"/>
        <dbReference type="ChEBI" id="CHEBI:16897"/>
        <dbReference type="ChEBI" id="CHEBI:57483"/>
        <dbReference type="ChEBI" id="CHEBI:57634"/>
        <dbReference type="ChEBI" id="CHEBI:59776"/>
        <dbReference type="EC" id="2.2.1.2"/>
    </reaction>
</comment>
<evidence type="ECO:0000313" key="6">
    <source>
        <dbReference type="Proteomes" id="UP001372338"/>
    </source>
</evidence>
<proteinExistence type="inferred from homology"/>
<dbReference type="PROSITE" id="PS01054">
    <property type="entry name" value="TRANSALDOLASE_1"/>
    <property type="match status" value="1"/>
</dbReference>
<dbReference type="InterPro" id="IPR001585">
    <property type="entry name" value="TAL/FSA"/>
</dbReference>
<reference evidence="5 6" key="1">
    <citation type="submission" date="2024-01" db="EMBL/GenBank/DDBJ databases">
        <title>The genomes of 5 underutilized Papilionoideae crops provide insights into root nodulation and disease resistanc.</title>
        <authorList>
            <person name="Yuan L."/>
        </authorList>
    </citation>
    <scope>NUCLEOTIDE SEQUENCE [LARGE SCALE GENOMIC DNA]</scope>
    <source>
        <strain evidence="5">ZHUSHIDOU_FW_LH</strain>
        <tissue evidence="5">Leaf</tissue>
    </source>
</reference>
<evidence type="ECO:0000313" key="5">
    <source>
        <dbReference type="EMBL" id="KAK7291509.1"/>
    </source>
</evidence>
<evidence type="ECO:0000256" key="2">
    <source>
        <dbReference type="ARBA" id="ARBA00008426"/>
    </source>
</evidence>
<name>A0AAN9J4B4_CROPI</name>
<dbReference type="HAMAP" id="MF_00493">
    <property type="entry name" value="Transaldolase_2"/>
    <property type="match status" value="1"/>
</dbReference>
<dbReference type="GO" id="GO:0006098">
    <property type="term" value="P:pentose-phosphate shunt"/>
    <property type="evidence" value="ECO:0007669"/>
    <property type="project" value="InterPro"/>
</dbReference>
<protein>
    <recommendedName>
        <fullName evidence="7">Transaldolase</fullName>
    </recommendedName>
</protein>
<gene>
    <name evidence="5" type="ORF">RIF29_06711</name>
</gene>
<dbReference type="SUPFAM" id="SSF51569">
    <property type="entry name" value="Aldolase"/>
    <property type="match status" value="1"/>
</dbReference>
<evidence type="ECO:0000256" key="4">
    <source>
        <dbReference type="ARBA" id="ARBA00048810"/>
    </source>
</evidence>
<dbReference type="PANTHER" id="PTHR10683">
    <property type="entry name" value="TRANSALDOLASE"/>
    <property type="match status" value="1"/>
</dbReference>
<dbReference type="EMBL" id="JAYWIO010000001">
    <property type="protein sequence ID" value="KAK7291509.1"/>
    <property type="molecule type" value="Genomic_DNA"/>
</dbReference>
<dbReference type="Proteomes" id="UP001372338">
    <property type="component" value="Unassembled WGS sequence"/>
</dbReference>
<dbReference type="Gene3D" id="3.20.20.70">
    <property type="entry name" value="Aldolase class I"/>
    <property type="match status" value="1"/>
</dbReference>
<comment type="caution">
    <text evidence="5">The sequence shown here is derived from an EMBL/GenBank/DDBJ whole genome shotgun (WGS) entry which is preliminary data.</text>
</comment>
<sequence>MVLRWRLKAAGAARVGLVRRGAAHGLVWCGAGRCGAARVGSVRCGAVRRGAGQCGVAQLPKKKKGIGLSFFFLSSFFNPQYSSLKCFGKIRMDSSNGTVMDRTILHDLYEKERQSPYYDNLCRPVSNLLPFIAKGIRGVTSNPAIFERSISSSNAYNEQLRELVEAGKDMEYIYWELVVNDIQDTCKLLEPIYNEKDGVDGYVSVAVSPKLANDTQGTIEAAKWLHKRVGCPNVYIKIPATQESIPSIKEVISQGISVNVTLIFCISRYEAVIDAYLEGLEASGMNDLSKVASAAAFYISRVDVTINKELEQIGTADALDLRGKAAIAQAVLAYQLYQKKFSGPRWERLEKRGAKKQRLMWASTNVKNPANPDTLYVDSLIGPDTISTMPDQALQEFMDHGTLSRTIDANVSHAEGIYNAIEKLGIDWSSVGSQLEREVLDSFTKCFDGVLECMQKKAKTTEIINL</sequence>
<dbReference type="GO" id="GO:0005737">
    <property type="term" value="C:cytoplasm"/>
    <property type="evidence" value="ECO:0007669"/>
    <property type="project" value="InterPro"/>
</dbReference>
<dbReference type="InterPro" id="IPR004732">
    <property type="entry name" value="Transaldolase_2"/>
</dbReference>
<dbReference type="GO" id="GO:0005975">
    <property type="term" value="P:carbohydrate metabolic process"/>
    <property type="evidence" value="ECO:0007669"/>
    <property type="project" value="InterPro"/>
</dbReference>
<dbReference type="InterPro" id="IPR013785">
    <property type="entry name" value="Aldolase_TIM"/>
</dbReference>
<evidence type="ECO:0008006" key="7">
    <source>
        <dbReference type="Google" id="ProtNLM"/>
    </source>
</evidence>
<evidence type="ECO:0000256" key="1">
    <source>
        <dbReference type="ARBA" id="ARBA00003518"/>
    </source>
</evidence>
<dbReference type="AlphaFoldDB" id="A0AAN9J4B4"/>
<organism evidence="5 6">
    <name type="scientific">Crotalaria pallida</name>
    <name type="common">Smooth rattlebox</name>
    <name type="synonym">Crotalaria striata</name>
    <dbReference type="NCBI Taxonomy" id="3830"/>
    <lineage>
        <taxon>Eukaryota</taxon>
        <taxon>Viridiplantae</taxon>
        <taxon>Streptophyta</taxon>
        <taxon>Embryophyta</taxon>
        <taxon>Tracheophyta</taxon>
        <taxon>Spermatophyta</taxon>
        <taxon>Magnoliopsida</taxon>
        <taxon>eudicotyledons</taxon>
        <taxon>Gunneridae</taxon>
        <taxon>Pentapetalae</taxon>
        <taxon>rosids</taxon>
        <taxon>fabids</taxon>
        <taxon>Fabales</taxon>
        <taxon>Fabaceae</taxon>
        <taxon>Papilionoideae</taxon>
        <taxon>50 kb inversion clade</taxon>
        <taxon>genistoids sensu lato</taxon>
        <taxon>core genistoids</taxon>
        <taxon>Crotalarieae</taxon>
        <taxon>Crotalaria</taxon>
    </lineage>
</organism>
<dbReference type="NCBIfam" id="NF002881">
    <property type="entry name" value="PRK03343.1"/>
    <property type="match status" value="1"/>
</dbReference>
<dbReference type="NCBIfam" id="TIGR00876">
    <property type="entry name" value="tal_mycobact"/>
    <property type="match status" value="1"/>
</dbReference>
<dbReference type="Pfam" id="PF00923">
    <property type="entry name" value="TAL_FSA"/>
    <property type="match status" value="1"/>
</dbReference>
<evidence type="ECO:0000256" key="3">
    <source>
        <dbReference type="ARBA" id="ARBA00023270"/>
    </source>
</evidence>
<dbReference type="GO" id="GO:0004801">
    <property type="term" value="F:transaldolase activity"/>
    <property type="evidence" value="ECO:0007669"/>
    <property type="project" value="UniProtKB-EC"/>
</dbReference>
<keyword evidence="3" id="KW-0704">Schiff base</keyword>